<accession>A0A8S5S727</accession>
<proteinExistence type="predicted"/>
<dbReference type="EMBL" id="BK032543">
    <property type="protein sequence ID" value="DAF46745.1"/>
    <property type="molecule type" value="Genomic_DNA"/>
</dbReference>
<evidence type="ECO:0000313" key="1">
    <source>
        <dbReference type="EMBL" id="DAF46745.1"/>
    </source>
</evidence>
<reference evidence="1" key="1">
    <citation type="journal article" date="2021" name="Proc. Natl. Acad. Sci. U.S.A.">
        <title>A Catalog of Tens of Thousands of Viruses from Human Metagenomes Reveals Hidden Associations with Chronic Diseases.</title>
        <authorList>
            <person name="Tisza M.J."/>
            <person name="Buck C.B."/>
        </authorList>
    </citation>
    <scope>NUCLEOTIDE SEQUENCE</scope>
    <source>
        <strain evidence="1">CtVDy27</strain>
    </source>
</reference>
<sequence length="148" mass="16568">MAKFNEYTQKATPEDADTLMIYDAAAKANKLSPFSGIWNWIVGKLTNAVISNLQTSNQTVLGAINELNSKAIVTKINTSSDRFKTDFETWFSAQKDRSMHIIFLSAGWQSMVIGYKANSKYGKFIQINYNTSSNAFCSVLEGKITWDV</sequence>
<protein>
    <submittedName>
        <fullName evidence="1">Uncharacterized protein</fullName>
    </submittedName>
</protein>
<organism evidence="1">
    <name type="scientific">Siphoviridae sp. ctVDy27</name>
    <dbReference type="NCBI Taxonomy" id="2827881"/>
    <lineage>
        <taxon>Viruses</taxon>
        <taxon>Duplodnaviria</taxon>
        <taxon>Heunggongvirae</taxon>
        <taxon>Uroviricota</taxon>
        <taxon>Caudoviricetes</taxon>
    </lineage>
</organism>
<name>A0A8S5S727_9CAUD</name>